<accession>A0A4U6BWA4</accession>
<sequence>MPADCPFCAQPNVLHALVCSSCSRDIAIPESLIAERDDLVRKRAMAGEELEQAKAELAGLPRRRRISLRRS</sequence>
<reference evidence="2 3" key="1">
    <citation type="submission" date="2019-04" db="EMBL/GenBank/DDBJ databases">
        <title>Whole genome sequencing of cave bacteria.</title>
        <authorList>
            <person name="Gan H.M."/>
            <person name="Barton H."/>
            <person name="Savka M.A."/>
        </authorList>
    </citation>
    <scope>NUCLEOTIDE SEQUENCE [LARGE SCALE GENOMIC DNA]</scope>
    <source>
        <strain evidence="2 3">LC387</strain>
    </source>
</reference>
<evidence type="ECO:0000313" key="3">
    <source>
        <dbReference type="Proteomes" id="UP000034832"/>
    </source>
</evidence>
<comment type="caution">
    <text evidence="2">The sequence shown here is derived from an EMBL/GenBank/DDBJ whole genome shotgun (WGS) entry which is preliminary data.</text>
</comment>
<dbReference type="EMBL" id="LBIA02000001">
    <property type="protein sequence ID" value="TKT73468.1"/>
    <property type="molecule type" value="Genomic_DNA"/>
</dbReference>
<evidence type="ECO:0000313" key="2">
    <source>
        <dbReference type="EMBL" id="TKT73468.1"/>
    </source>
</evidence>
<proteinExistence type="predicted"/>
<dbReference type="Proteomes" id="UP000521227">
    <property type="component" value="Unassembled WGS sequence"/>
</dbReference>
<keyword evidence="3" id="KW-1185">Reference proteome</keyword>
<dbReference type="Proteomes" id="UP000034832">
    <property type="component" value="Unassembled WGS sequence"/>
</dbReference>
<reference evidence="1 4" key="2">
    <citation type="submission" date="2020-08" db="EMBL/GenBank/DDBJ databases">
        <title>Genomic Encyclopedia of Type Strains, Phase IV (KMG-IV): sequencing the most valuable type-strain genomes for metagenomic binning, comparative biology and taxonomic classification.</title>
        <authorList>
            <person name="Goeker M."/>
        </authorList>
    </citation>
    <scope>NUCLEOTIDE SEQUENCE [LARGE SCALE GENOMIC DNA]</scope>
    <source>
        <strain evidence="1 4">DSM 17498</strain>
    </source>
</reference>
<gene>
    <name evidence="1" type="ORF">HNQ36_000219</name>
    <name evidence="2" type="ORF">YH63_019695</name>
</gene>
<protein>
    <submittedName>
        <fullName evidence="1">Nitrogenase molybdenum-iron protein alpha/beta subunit</fullName>
    </submittedName>
</protein>
<dbReference type="OrthoDB" id="8129942at2"/>
<evidence type="ECO:0000313" key="1">
    <source>
        <dbReference type="EMBL" id="MBB5050271.1"/>
    </source>
</evidence>
<dbReference type="STRING" id="211460.YH63_19475"/>
<name>A0A4U6BWA4_9BRAD</name>
<dbReference type="AlphaFoldDB" id="A0A4U6BWA4"/>
<dbReference type="EMBL" id="JACHIJ010000001">
    <property type="protein sequence ID" value="MBB5050271.1"/>
    <property type="molecule type" value="Genomic_DNA"/>
</dbReference>
<evidence type="ECO:0000313" key="4">
    <source>
        <dbReference type="Proteomes" id="UP000521227"/>
    </source>
</evidence>
<organism evidence="2 3">
    <name type="scientific">Afipia massiliensis</name>
    <dbReference type="NCBI Taxonomy" id="211460"/>
    <lineage>
        <taxon>Bacteria</taxon>
        <taxon>Pseudomonadati</taxon>
        <taxon>Pseudomonadota</taxon>
        <taxon>Alphaproteobacteria</taxon>
        <taxon>Hyphomicrobiales</taxon>
        <taxon>Nitrobacteraceae</taxon>
        <taxon>Afipia</taxon>
    </lineage>
</organism>